<keyword evidence="1" id="KW-1133">Transmembrane helix</keyword>
<name>A0A518D4C3_9BACT</name>
<organism evidence="2 3">
    <name type="scientific">Rohdeia mirabilis</name>
    <dbReference type="NCBI Taxonomy" id="2528008"/>
    <lineage>
        <taxon>Bacteria</taxon>
        <taxon>Pseudomonadati</taxon>
        <taxon>Planctomycetota</taxon>
        <taxon>Planctomycetia</taxon>
        <taxon>Planctomycetia incertae sedis</taxon>
        <taxon>Rohdeia</taxon>
    </lineage>
</organism>
<keyword evidence="1" id="KW-0812">Transmembrane</keyword>
<evidence type="ECO:0000313" key="3">
    <source>
        <dbReference type="Proteomes" id="UP000319342"/>
    </source>
</evidence>
<keyword evidence="3" id="KW-1185">Reference proteome</keyword>
<dbReference type="Proteomes" id="UP000319342">
    <property type="component" value="Chromosome"/>
</dbReference>
<dbReference type="EMBL" id="CP036290">
    <property type="protein sequence ID" value="QDU86316.1"/>
    <property type="molecule type" value="Genomic_DNA"/>
</dbReference>
<evidence type="ECO:0000256" key="1">
    <source>
        <dbReference type="SAM" id="Phobius"/>
    </source>
</evidence>
<gene>
    <name evidence="2" type="ORF">Pla163_34670</name>
</gene>
<accession>A0A518D4C3</accession>
<reference evidence="2 3" key="1">
    <citation type="submission" date="2019-02" db="EMBL/GenBank/DDBJ databases">
        <title>Deep-cultivation of Planctomycetes and their phenomic and genomic characterization uncovers novel biology.</title>
        <authorList>
            <person name="Wiegand S."/>
            <person name="Jogler M."/>
            <person name="Boedeker C."/>
            <person name="Pinto D."/>
            <person name="Vollmers J."/>
            <person name="Rivas-Marin E."/>
            <person name="Kohn T."/>
            <person name="Peeters S.H."/>
            <person name="Heuer A."/>
            <person name="Rast P."/>
            <person name="Oberbeckmann S."/>
            <person name="Bunk B."/>
            <person name="Jeske O."/>
            <person name="Meyerdierks A."/>
            <person name="Storesund J.E."/>
            <person name="Kallscheuer N."/>
            <person name="Luecker S."/>
            <person name="Lage O.M."/>
            <person name="Pohl T."/>
            <person name="Merkel B.J."/>
            <person name="Hornburger P."/>
            <person name="Mueller R.-W."/>
            <person name="Bruemmer F."/>
            <person name="Labrenz M."/>
            <person name="Spormann A.M."/>
            <person name="Op den Camp H."/>
            <person name="Overmann J."/>
            <person name="Amann R."/>
            <person name="Jetten M.S.M."/>
            <person name="Mascher T."/>
            <person name="Medema M.H."/>
            <person name="Devos D.P."/>
            <person name="Kaster A.-K."/>
            <person name="Ovreas L."/>
            <person name="Rohde M."/>
            <person name="Galperin M.Y."/>
            <person name="Jogler C."/>
        </authorList>
    </citation>
    <scope>NUCLEOTIDE SEQUENCE [LARGE SCALE GENOMIC DNA]</scope>
    <source>
        <strain evidence="2 3">Pla163</strain>
    </source>
</reference>
<keyword evidence="1" id="KW-0472">Membrane</keyword>
<proteinExistence type="predicted"/>
<dbReference type="RefSeq" id="WP_419186069.1">
    <property type="nucleotide sequence ID" value="NZ_CP036290.1"/>
</dbReference>
<evidence type="ECO:0000313" key="2">
    <source>
        <dbReference type="EMBL" id="QDU86316.1"/>
    </source>
</evidence>
<dbReference type="AlphaFoldDB" id="A0A518D4C3"/>
<protein>
    <submittedName>
        <fullName evidence="2">Flp/Fap pilin component</fullName>
    </submittedName>
</protein>
<sequence>MKLHIKATRTKRGAALVEYGLLVAGVAVVALAAVAVLGNKVGDLFATSAAVLPGAHEGDNAPIATGQIATTTTVDGVVTLETNPESINTIGENLGVDLSDLVIDTSGNSSSGSGGN</sequence>
<feature type="transmembrane region" description="Helical" evidence="1">
    <location>
        <begin position="21"/>
        <end position="38"/>
    </location>
</feature>